<dbReference type="PANTHER" id="PTHR37809">
    <property type="entry name" value="RIBOSOMAL PROTEIN S12 METHYLTHIOTRANSFERASE ACCESSORY FACTOR YCAO"/>
    <property type="match status" value="1"/>
</dbReference>
<sequence length="755" mass="82748">MIRSASEQPRLGFKEHLTVQIVPGEAVYLVSGRRVTTLHGEEICHLAGLLDGVRSREAILREASGRLPVERTLRLLDRLVEAGLLAERPARQADDAAERAYWAAVGLGGGAAVRSAATVHTLAVGGVGPEALRAAVAAAGLRTGPAAEAQLVLVACDDYLDPRLGELDREYREAGRCWLPIQLHGTETWIGPFLGVPDGPCWSCLAERLWRSRPVEHRLQQGLGRSGPLPRRPCAVPASLLAGLHLAVLEAVKWLAGHRHPGQQALWTLNGLVLSGSHHPVRRRPQCHDCGDPGLVAAQVEAPVVLTSRPKADSDGGGHRALPPEEMLRRYGHHVDPLTGLVREIRRDPRGPAFLNVFHAGHNLALAHHDPRGWRTGPRATSAGKGSTPLRARVSALAEALERHCGHLQGDEPMVRASCRALGAEAVHPDTVQLFAAEQFTDRGRWNREHGPFQQICEPFDEDREIEWTPVWSLTGNRRRLLPTALLYFGASRLAGRPYCLATSNGVAAGASLEDAVLQGFLELVERDAVALWWYNRLRRPGVDLDSFEDPWIAELRTVHASLHRAVWALDLTADLGIPTVVALSRRTDKAEEDITLGFGAHFDPRIALHRALTELNQMLPYVVEASADGTGYGTGDAEVLRWMRTARAAELPYLLPDPDRPATAPDTHPYQARADLREDVALAERIVHRAGLELLVLDQTRPDVGLPVARVIVPGLRPHWARFAPGRLYDVPVRTGDLTEPTRYEDLNPVPLFL</sequence>
<feature type="region of interest" description="Disordered" evidence="1">
    <location>
        <begin position="369"/>
        <end position="389"/>
    </location>
</feature>
<protein>
    <submittedName>
        <fullName evidence="3">TOMM leader peptide-binding protein</fullName>
    </submittedName>
</protein>
<dbReference type="Gene3D" id="3.40.50.720">
    <property type="entry name" value="NAD(P)-binding Rossmann-like Domain"/>
    <property type="match status" value="1"/>
</dbReference>
<dbReference type="NCBIfam" id="TIGR00702">
    <property type="entry name" value="YcaO-type kinase domain"/>
    <property type="match status" value="1"/>
</dbReference>
<dbReference type="Proteomes" id="UP001501391">
    <property type="component" value="Unassembled WGS sequence"/>
</dbReference>
<dbReference type="EMBL" id="BAAAOQ010000005">
    <property type="protein sequence ID" value="GAA2194134.1"/>
    <property type="molecule type" value="Genomic_DNA"/>
</dbReference>
<dbReference type="InterPro" id="IPR027624">
    <property type="entry name" value="TOMM_cyclo_SagD"/>
</dbReference>
<evidence type="ECO:0000313" key="3">
    <source>
        <dbReference type="EMBL" id="GAA2194134.1"/>
    </source>
</evidence>
<dbReference type="PROSITE" id="PS51664">
    <property type="entry name" value="YCAO"/>
    <property type="match status" value="1"/>
</dbReference>
<comment type="caution">
    <text evidence="3">The sequence shown here is derived from an EMBL/GenBank/DDBJ whole genome shotgun (WGS) entry which is preliminary data.</text>
</comment>
<proteinExistence type="predicted"/>
<dbReference type="Gene3D" id="3.30.160.660">
    <property type="match status" value="1"/>
</dbReference>
<gene>
    <name evidence="3" type="ORF">GCM10009787_18870</name>
</gene>
<feature type="domain" description="YcaO" evidence="2">
    <location>
        <begin position="384"/>
        <end position="755"/>
    </location>
</feature>
<dbReference type="Gene3D" id="3.30.1330.230">
    <property type="match status" value="1"/>
</dbReference>
<reference evidence="4" key="1">
    <citation type="journal article" date="2019" name="Int. J. Syst. Evol. Microbiol.">
        <title>The Global Catalogue of Microorganisms (GCM) 10K type strain sequencing project: providing services to taxonomists for standard genome sequencing and annotation.</title>
        <authorList>
            <consortium name="The Broad Institute Genomics Platform"/>
            <consortium name="The Broad Institute Genome Sequencing Center for Infectious Disease"/>
            <person name="Wu L."/>
            <person name="Ma J."/>
        </authorList>
    </citation>
    <scope>NUCLEOTIDE SEQUENCE [LARGE SCALE GENOMIC DNA]</scope>
    <source>
        <strain evidence="4">JCM 14924</strain>
    </source>
</reference>
<dbReference type="NCBIfam" id="TIGR03604">
    <property type="entry name" value="TOMM_cyclo_SagD"/>
    <property type="match status" value="1"/>
</dbReference>
<evidence type="ECO:0000256" key="1">
    <source>
        <dbReference type="SAM" id="MobiDB-lite"/>
    </source>
</evidence>
<dbReference type="InterPro" id="IPR022291">
    <property type="entry name" value="Bacteriocin_synth_cyclodeHase"/>
</dbReference>
<dbReference type="Gene3D" id="3.90.930.60">
    <property type="match status" value="1"/>
</dbReference>
<accession>A0ABP5N655</accession>
<evidence type="ECO:0000313" key="4">
    <source>
        <dbReference type="Proteomes" id="UP001501391"/>
    </source>
</evidence>
<organism evidence="3 4">
    <name type="scientific">Streptomyces bangladeshensis</name>
    <dbReference type="NCBI Taxonomy" id="295352"/>
    <lineage>
        <taxon>Bacteria</taxon>
        <taxon>Bacillati</taxon>
        <taxon>Actinomycetota</taxon>
        <taxon>Actinomycetes</taxon>
        <taxon>Kitasatosporales</taxon>
        <taxon>Streptomycetaceae</taxon>
        <taxon>Streptomyces</taxon>
    </lineage>
</organism>
<dbReference type="InterPro" id="IPR003776">
    <property type="entry name" value="YcaO-like_dom"/>
</dbReference>
<dbReference type="Gene3D" id="3.30.40.250">
    <property type="match status" value="1"/>
</dbReference>
<keyword evidence="4" id="KW-1185">Reference proteome</keyword>
<dbReference type="NCBIfam" id="TIGR03882">
    <property type="entry name" value="cyclo_dehyd_2"/>
    <property type="match status" value="1"/>
</dbReference>
<evidence type="ECO:0000259" key="2">
    <source>
        <dbReference type="PROSITE" id="PS51664"/>
    </source>
</evidence>
<name>A0ABP5N655_9ACTN</name>
<dbReference type="PANTHER" id="PTHR37809:SF1">
    <property type="entry name" value="RIBOSOMAL PROTEIN S12 METHYLTHIOTRANSFERASE ACCESSORY FACTOR YCAO"/>
    <property type="match status" value="1"/>
</dbReference>
<dbReference type="Pfam" id="PF02624">
    <property type="entry name" value="YcaO"/>
    <property type="match status" value="1"/>
</dbReference>